<dbReference type="InterPro" id="IPR036105">
    <property type="entry name" value="DiNase_FeMo-co_biosyn_sf"/>
</dbReference>
<dbReference type="InterPro" id="IPR003731">
    <property type="entry name" value="Di-Nase_FeMo-co_biosynth"/>
</dbReference>
<dbReference type="Pfam" id="PF02579">
    <property type="entry name" value="Nitro_FeMo-Co"/>
    <property type="match status" value="1"/>
</dbReference>
<feature type="domain" description="Dinitrogenase iron-molybdenum cofactor biosynthesis" evidence="1">
    <location>
        <begin position="16"/>
        <end position="103"/>
    </location>
</feature>
<dbReference type="PANTHER" id="PTHR42983">
    <property type="entry name" value="DINITROGENASE IRON-MOLYBDENUM COFACTOR PROTEIN-RELATED"/>
    <property type="match status" value="1"/>
</dbReference>
<name>A0A2M7S6P4_9BACT</name>
<evidence type="ECO:0000313" key="3">
    <source>
        <dbReference type="Proteomes" id="UP000229307"/>
    </source>
</evidence>
<reference evidence="3" key="1">
    <citation type="submission" date="2017-09" db="EMBL/GenBank/DDBJ databases">
        <title>Depth-based differentiation of microbial function through sediment-hosted aquifers and enrichment of novel symbionts in the deep terrestrial subsurface.</title>
        <authorList>
            <person name="Probst A.J."/>
            <person name="Ladd B."/>
            <person name="Jarett J.K."/>
            <person name="Geller-Mcgrath D.E."/>
            <person name="Sieber C.M.K."/>
            <person name="Emerson J.B."/>
            <person name="Anantharaman K."/>
            <person name="Thomas B.C."/>
            <person name="Malmstrom R."/>
            <person name="Stieglmeier M."/>
            <person name="Klingl A."/>
            <person name="Woyke T."/>
            <person name="Ryan C.M."/>
            <person name="Banfield J.F."/>
        </authorList>
    </citation>
    <scope>NUCLEOTIDE SEQUENCE [LARGE SCALE GENOMIC DNA]</scope>
</reference>
<dbReference type="EMBL" id="PFMR01000280">
    <property type="protein sequence ID" value="PIZ15139.1"/>
    <property type="molecule type" value="Genomic_DNA"/>
</dbReference>
<comment type="caution">
    <text evidence="2">The sequence shown here is derived from an EMBL/GenBank/DDBJ whole genome shotgun (WGS) entry which is preliminary data.</text>
</comment>
<proteinExistence type="predicted"/>
<dbReference type="SUPFAM" id="SSF53146">
    <property type="entry name" value="Nitrogenase accessory factor-like"/>
    <property type="match status" value="1"/>
</dbReference>
<dbReference type="Gene3D" id="3.30.420.130">
    <property type="entry name" value="Dinitrogenase iron-molybdenum cofactor biosynthesis domain"/>
    <property type="match status" value="1"/>
</dbReference>
<dbReference type="AlphaFoldDB" id="A0A2M7S6P4"/>
<protein>
    <recommendedName>
        <fullName evidence="1">Dinitrogenase iron-molybdenum cofactor biosynthesis domain-containing protein</fullName>
    </recommendedName>
</protein>
<sequence>MKVGVTLEDEKGLLGNVAQHFGQCKYFFLANIEDNKIKDSSVVPNTVAHGGGGCVVVGELLKYKVTHIIAGSMGLNAQNKLAQAGVKIFGYSGRVNDAIDELLKGKLGGLEACREHGGECH</sequence>
<dbReference type="PANTHER" id="PTHR42983:SF1">
    <property type="entry name" value="IRON-MOLYBDENUM PROTEIN"/>
    <property type="match status" value="1"/>
</dbReference>
<organism evidence="2 3">
    <name type="scientific">Candidatus Desantisbacteria bacterium CG_4_10_14_0_8_um_filter_48_22</name>
    <dbReference type="NCBI Taxonomy" id="1974543"/>
    <lineage>
        <taxon>Bacteria</taxon>
        <taxon>Candidatus Desantisiibacteriota</taxon>
    </lineage>
</organism>
<evidence type="ECO:0000313" key="2">
    <source>
        <dbReference type="EMBL" id="PIZ15139.1"/>
    </source>
</evidence>
<evidence type="ECO:0000259" key="1">
    <source>
        <dbReference type="Pfam" id="PF02579"/>
    </source>
</evidence>
<gene>
    <name evidence="2" type="ORF">COY52_10425</name>
</gene>
<accession>A0A2M7S6P4</accession>
<dbReference type="Proteomes" id="UP000229307">
    <property type="component" value="Unassembled WGS sequence"/>
</dbReference>